<dbReference type="CDD" id="cd16345">
    <property type="entry name" value="LMWP_ArsC"/>
    <property type="match status" value="1"/>
</dbReference>
<name>A0A1W9HU12_9HYPH</name>
<dbReference type="RefSeq" id="WP_376801162.1">
    <property type="nucleotide sequence ID" value="NZ_DBNB01000009.1"/>
</dbReference>
<dbReference type="Gene3D" id="3.40.50.2300">
    <property type="match status" value="1"/>
</dbReference>
<dbReference type="SUPFAM" id="SSF52788">
    <property type="entry name" value="Phosphotyrosine protein phosphatases I"/>
    <property type="match status" value="1"/>
</dbReference>
<dbReference type="InterPro" id="IPR036196">
    <property type="entry name" value="Ptyr_pPase_sf"/>
</dbReference>
<sequence>MSVETILFLCPGNFVRSILAEAIMNKLGAGRFRAFSAGMNPHRCIHREVRHLLKERGFGIEGLASKPVELFIGPNAPHLDYVITLCEASQEKGCPTFAGQPQRARWSLRDPCQGTAKGASRQAVESAFRDIHMLIGLFLQAPDAVHRLLHLPEGHVACMPRAQAA</sequence>
<protein>
    <recommendedName>
        <fullName evidence="2">Phosphotyrosine protein phosphatase I domain-containing protein</fullName>
    </recommendedName>
</protein>
<dbReference type="GO" id="GO:0046685">
    <property type="term" value="P:response to arsenic-containing substance"/>
    <property type="evidence" value="ECO:0007669"/>
    <property type="project" value="UniProtKB-KW"/>
</dbReference>
<feature type="domain" description="Phosphotyrosine protein phosphatase I" evidence="2">
    <location>
        <begin position="4"/>
        <end position="141"/>
    </location>
</feature>
<dbReference type="AlphaFoldDB" id="A0A1W9HU12"/>
<keyword evidence="1" id="KW-0059">Arsenical resistance</keyword>
<dbReference type="EMBL" id="LWDL01000023">
    <property type="protein sequence ID" value="OQW50933.1"/>
    <property type="molecule type" value="Genomic_DNA"/>
</dbReference>
<proteinExistence type="predicted"/>
<evidence type="ECO:0000313" key="3">
    <source>
        <dbReference type="EMBL" id="OQW50933.1"/>
    </source>
</evidence>
<dbReference type="SMART" id="SM00226">
    <property type="entry name" value="LMWPc"/>
    <property type="match status" value="1"/>
</dbReference>
<dbReference type="STRING" id="1827387.A4S15_13055"/>
<dbReference type="PANTHER" id="PTHR43428">
    <property type="entry name" value="ARSENATE REDUCTASE"/>
    <property type="match status" value="1"/>
</dbReference>
<accession>A0A1W9HU12</accession>
<reference evidence="3 4" key="1">
    <citation type="journal article" date="2017" name="Water Res.">
        <title>Comammox in drinking water systems.</title>
        <authorList>
            <person name="Wang Y."/>
            <person name="Ma L."/>
            <person name="Mao Y."/>
            <person name="Jiang X."/>
            <person name="Xia Y."/>
            <person name="Yu K."/>
            <person name="Li B."/>
            <person name="Zhang T."/>
        </authorList>
    </citation>
    <scope>NUCLEOTIDE SEQUENCE [LARGE SCALE GENOMIC DNA]</scope>
    <source>
        <strain evidence="3">SG_bin8</strain>
    </source>
</reference>
<organism evidence="3 4">
    <name type="scientific">Candidatus Raskinella chloraquaticus</name>
    <dbReference type="NCBI Taxonomy" id="1951219"/>
    <lineage>
        <taxon>Bacteria</taxon>
        <taxon>Pseudomonadati</taxon>
        <taxon>Pseudomonadota</taxon>
        <taxon>Alphaproteobacteria</taxon>
        <taxon>Hyphomicrobiales</taxon>
        <taxon>Phreatobacteraceae</taxon>
        <taxon>Candidatus Raskinella</taxon>
    </lineage>
</organism>
<evidence type="ECO:0000256" key="1">
    <source>
        <dbReference type="ARBA" id="ARBA00022849"/>
    </source>
</evidence>
<comment type="caution">
    <text evidence="3">The sequence shown here is derived from an EMBL/GenBank/DDBJ whole genome shotgun (WGS) entry which is preliminary data.</text>
</comment>
<evidence type="ECO:0000259" key="2">
    <source>
        <dbReference type="SMART" id="SM00226"/>
    </source>
</evidence>
<dbReference type="InterPro" id="IPR023485">
    <property type="entry name" value="Ptyr_pPase"/>
</dbReference>
<dbReference type="Proteomes" id="UP000192872">
    <property type="component" value="Unassembled WGS sequence"/>
</dbReference>
<gene>
    <name evidence="3" type="ORF">A4S15_13055</name>
</gene>
<dbReference type="Pfam" id="PF01451">
    <property type="entry name" value="LMWPc"/>
    <property type="match status" value="1"/>
</dbReference>
<evidence type="ECO:0000313" key="4">
    <source>
        <dbReference type="Proteomes" id="UP000192872"/>
    </source>
</evidence>
<dbReference type="PANTHER" id="PTHR43428:SF1">
    <property type="entry name" value="ARSENATE REDUCTASE"/>
    <property type="match status" value="1"/>
</dbReference>